<dbReference type="EMBL" id="CP012172">
    <property type="protein sequence ID" value="AKV73674.1"/>
    <property type="molecule type" value="Genomic_DNA"/>
</dbReference>
<sequence>MNVRRLQKIKGGSYIISLPSDWVRKMKLDVKSGLKVYEVYDGLKIRPPVKPNLEKVIELGDLETTKYLIVTYYMQGLDRIVVKSGSVIPLEVKKELRELQLQCYGLEVESESFDSITFRVNVNLNGNLIESMKQFITKIENILNDVELLLGNFTNEMREDLLARISILNKDYRLLIRMIAVGVQRDDEINFQLYPKDVILFAIAMRDLGRFITHLMFFLREIKREELESMASNFKTLREIFILAVNMFLTEDLSPMGKIREGFRNLEKGAPKNEAGKELVRMGSYCIAMMDNAVNKSVRLYDFSSFATSS</sequence>
<dbReference type="Proteomes" id="UP000029084">
    <property type="component" value="Chromosome"/>
</dbReference>
<organism evidence="2 8">
    <name type="scientific">Metallosphaera sedula</name>
    <dbReference type="NCBI Taxonomy" id="43687"/>
    <lineage>
        <taxon>Archaea</taxon>
        <taxon>Thermoproteota</taxon>
        <taxon>Thermoprotei</taxon>
        <taxon>Sulfolobales</taxon>
        <taxon>Sulfolobaceae</taxon>
        <taxon>Metallosphaera</taxon>
    </lineage>
</organism>
<evidence type="ECO:0000313" key="7">
    <source>
        <dbReference type="EMBL" id="AKV82656.1"/>
    </source>
</evidence>
<dbReference type="Proteomes" id="UP000061362">
    <property type="component" value="Chromosome"/>
</dbReference>
<gene>
    <name evidence="2" type="ORF">HA72_0551</name>
    <name evidence="3" type="ORF">MsedA_0562</name>
    <name evidence="4" type="ORF">MsedB_0562</name>
    <name evidence="5" type="ORF">MsedC_0561</name>
    <name evidence="6" type="ORF">MsedD_0562</name>
    <name evidence="7" type="ORF">MsedE_0562</name>
</gene>
<proteinExistence type="predicted"/>
<evidence type="ECO:0000313" key="6">
    <source>
        <dbReference type="EMBL" id="AKV80410.1"/>
    </source>
</evidence>
<evidence type="ECO:0000313" key="12">
    <source>
        <dbReference type="Proteomes" id="UP000062475"/>
    </source>
</evidence>
<dbReference type="Pfam" id="PF04014">
    <property type="entry name" value="MazE_antitoxin"/>
    <property type="match status" value="1"/>
</dbReference>
<dbReference type="EMBL" id="CP012175">
    <property type="protein sequence ID" value="AKV80410.1"/>
    <property type="molecule type" value="Genomic_DNA"/>
</dbReference>
<reference evidence="10 11" key="2">
    <citation type="journal article" date="2015" name="Genome Announc.">
        <title>Complete Genome Sequences of Evolved Arsenate-Resistant Metallosphaera sedula Strains.</title>
        <authorList>
            <person name="Ai C."/>
            <person name="McCarthy S."/>
            <person name="Schackwitz W."/>
            <person name="Martin J."/>
            <person name="Lipzen A."/>
            <person name="Blum P."/>
        </authorList>
    </citation>
    <scope>NUCLEOTIDE SEQUENCE [LARGE SCALE GENOMIC DNA]</scope>
    <source>
        <strain evidence="5 11">ARS120-1</strain>
        <strain evidence="6 10">ARS120-2</strain>
        <strain evidence="3 13">ARS50-1</strain>
        <strain evidence="4 12">ARS50-2</strain>
    </source>
</reference>
<dbReference type="Proteomes" id="UP000068832">
    <property type="component" value="Chromosome"/>
</dbReference>
<dbReference type="SMART" id="SM00966">
    <property type="entry name" value="SpoVT_AbrB"/>
    <property type="match status" value="1"/>
</dbReference>
<dbReference type="InterPro" id="IPR007159">
    <property type="entry name" value="SpoVT-AbrB_dom"/>
</dbReference>
<dbReference type="EMBL" id="CP012173">
    <property type="protein sequence ID" value="AKV75914.1"/>
    <property type="molecule type" value="Genomic_DNA"/>
</dbReference>
<dbReference type="RefSeq" id="WP_012020514.1">
    <property type="nucleotide sequence ID" value="NZ_CP008822.1"/>
</dbReference>
<name>A0A088E412_9CREN</name>
<dbReference type="GeneID" id="91755001"/>
<dbReference type="EMBL" id="CP012176">
    <property type="protein sequence ID" value="AKV82656.1"/>
    <property type="molecule type" value="Genomic_DNA"/>
</dbReference>
<dbReference type="OrthoDB" id="40991at2157"/>
<evidence type="ECO:0000313" key="3">
    <source>
        <dbReference type="EMBL" id="AKV73674.1"/>
    </source>
</evidence>
<evidence type="ECO:0000313" key="10">
    <source>
        <dbReference type="Proteomes" id="UP000061362"/>
    </source>
</evidence>
<protein>
    <submittedName>
        <fullName evidence="3">AbrB family transcriptional regulator</fullName>
    </submittedName>
    <submittedName>
        <fullName evidence="2">SpoVT/AbrB domain protein</fullName>
    </submittedName>
</protein>
<evidence type="ECO:0000313" key="13">
    <source>
        <dbReference type="Proteomes" id="UP000068832"/>
    </source>
</evidence>
<dbReference type="Proteomes" id="UP000062475">
    <property type="component" value="Chromosome"/>
</dbReference>
<dbReference type="OMA" id="SVYYMQG"/>
<dbReference type="EMBL" id="CP012174">
    <property type="protein sequence ID" value="AKV78165.1"/>
    <property type="molecule type" value="Genomic_DNA"/>
</dbReference>
<reference evidence="7 9" key="3">
    <citation type="submission" date="2015-07" db="EMBL/GenBank/DDBJ databases">
        <title>Physiological, transcriptional responses and genome re-sequencing of acid resistant extremely thermoacidophilic Metallosphaera sedula SARC-M1.</title>
        <authorList>
            <person name="Ai C."/>
            <person name="McCarthy S."/>
            <person name="Eckrich V."/>
            <person name="Rudrappa D."/>
            <person name="Qiu G."/>
            <person name="Blum P."/>
        </authorList>
    </citation>
    <scope>NUCLEOTIDE SEQUENCE [LARGE SCALE GENOMIC DNA]</scope>
    <source>
        <strain evidence="7 9">SARC-M1</strain>
    </source>
</reference>
<evidence type="ECO:0000313" key="8">
    <source>
        <dbReference type="Proteomes" id="UP000029084"/>
    </source>
</evidence>
<evidence type="ECO:0000259" key="1">
    <source>
        <dbReference type="SMART" id="SM00966"/>
    </source>
</evidence>
<evidence type="ECO:0000313" key="2">
    <source>
        <dbReference type="EMBL" id="AIM26713.1"/>
    </source>
</evidence>
<accession>A0A088E412</accession>
<dbReference type="PATRIC" id="fig|43687.5.peg.565"/>
<dbReference type="Proteomes" id="UP000062398">
    <property type="component" value="Chromosome"/>
</dbReference>
<evidence type="ECO:0000313" key="9">
    <source>
        <dbReference type="Proteomes" id="UP000056255"/>
    </source>
</evidence>
<evidence type="ECO:0000313" key="11">
    <source>
        <dbReference type="Proteomes" id="UP000062398"/>
    </source>
</evidence>
<dbReference type="GO" id="GO:0003677">
    <property type="term" value="F:DNA binding"/>
    <property type="evidence" value="ECO:0007669"/>
    <property type="project" value="InterPro"/>
</dbReference>
<dbReference type="Proteomes" id="UP000056255">
    <property type="component" value="Chromosome"/>
</dbReference>
<dbReference type="EMBL" id="CP008822">
    <property type="protein sequence ID" value="AIM26713.1"/>
    <property type="molecule type" value="Genomic_DNA"/>
</dbReference>
<evidence type="ECO:0000313" key="4">
    <source>
        <dbReference type="EMBL" id="AKV75914.1"/>
    </source>
</evidence>
<feature type="domain" description="SpoVT-AbrB" evidence="1">
    <location>
        <begin position="8"/>
        <end position="53"/>
    </location>
</feature>
<reference evidence="2 8" key="1">
    <citation type="journal article" date="2014" name="J. Bacteriol.">
        <title>Role of an Archaeal PitA Transporter in the Copper and Arsenic Resistance of Metallosphaera sedula, an Extreme Thermoacidophile.</title>
        <authorList>
            <person name="McCarthy S."/>
            <person name="Ai C."/>
            <person name="Wheaton G."/>
            <person name="Tevatia R."/>
            <person name="Eckrich V."/>
            <person name="Kelly R."/>
            <person name="Blum P."/>
        </authorList>
    </citation>
    <scope>NUCLEOTIDE SEQUENCE [LARGE SCALE GENOMIC DNA]</scope>
    <source>
        <strain evidence="2 8">CuR1</strain>
    </source>
</reference>
<evidence type="ECO:0000313" key="5">
    <source>
        <dbReference type="EMBL" id="AKV78165.1"/>
    </source>
</evidence>
<dbReference type="AlphaFoldDB" id="A0A088E412"/>